<feature type="compositionally biased region" description="Polar residues" evidence="1">
    <location>
        <begin position="253"/>
        <end position="271"/>
    </location>
</feature>
<evidence type="ECO:0000313" key="3">
    <source>
        <dbReference type="Proteomes" id="UP000064967"/>
    </source>
</evidence>
<name>A0A0K1PXT4_9BACT</name>
<dbReference type="EMBL" id="CP012333">
    <property type="protein sequence ID" value="AKU98333.1"/>
    <property type="molecule type" value="Genomic_DNA"/>
</dbReference>
<feature type="compositionally biased region" description="Basic and acidic residues" evidence="1">
    <location>
        <begin position="139"/>
        <end position="175"/>
    </location>
</feature>
<dbReference type="Proteomes" id="UP000064967">
    <property type="component" value="Chromosome"/>
</dbReference>
<sequence length="271" mass="30280">MLNHGPQCFAWRTSPAWHPAVTDSSKVSDPSFGASVTTVKHGHLRHGSDLQWLRGRTRRFDGFAKSFLDLLRPLPGSDRNVEGGPISTFDHNSTVGLCPSKLCGDGGDLGIRNEPLEPPKPRHRKAVLADVQSCRELTANRHNEEEWDDHQRQDPRRQDLQQDEDARNQQEDNAKHRSCWCDASYHDPELPTLHRPTSDHRMVSAKGTSPFDVVPLAWDESSAIAVSSMPSSPTWRHVSSSNGCVSHARSGYRSMSGSRNRLRNVATSQPR</sequence>
<keyword evidence="3" id="KW-1185">Reference proteome</keyword>
<evidence type="ECO:0000313" key="2">
    <source>
        <dbReference type="EMBL" id="AKU98333.1"/>
    </source>
</evidence>
<reference evidence="2 3" key="1">
    <citation type="submission" date="2015-08" db="EMBL/GenBank/DDBJ databases">
        <authorList>
            <person name="Babu N.S."/>
            <person name="Beckwith C.J."/>
            <person name="Beseler K.G."/>
            <person name="Brison A."/>
            <person name="Carone J.V."/>
            <person name="Caskin T.P."/>
            <person name="Diamond M."/>
            <person name="Durham M.E."/>
            <person name="Foxe J.M."/>
            <person name="Go M."/>
            <person name="Henderson B.A."/>
            <person name="Jones I.B."/>
            <person name="McGettigan J.A."/>
            <person name="Micheletti S.J."/>
            <person name="Nasrallah M.E."/>
            <person name="Ortiz D."/>
            <person name="Piller C.R."/>
            <person name="Privatt S.R."/>
            <person name="Schneider S.L."/>
            <person name="Sharp S."/>
            <person name="Smith T.C."/>
            <person name="Stanton J.D."/>
            <person name="Ullery H.E."/>
            <person name="Wilson R.J."/>
            <person name="Serrano M.G."/>
            <person name="Buck G."/>
            <person name="Lee V."/>
            <person name="Wang Y."/>
            <person name="Carvalho R."/>
            <person name="Voegtly L."/>
            <person name="Shi R."/>
            <person name="Duckworth R."/>
            <person name="Johnson A."/>
            <person name="Loviza R."/>
            <person name="Walstead R."/>
            <person name="Shah Z."/>
            <person name="Kiflezghi M."/>
            <person name="Wade K."/>
            <person name="Ball S.L."/>
            <person name="Bradley K.W."/>
            <person name="Asai D.J."/>
            <person name="Bowman C.A."/>
            <person name="Russell D.A."/>
            <person name="Pope W.H."/>
            <person name="Jacobs-Sera D."/>
            <person name="Hendrix R.W."/>
            <person name="Hatfull G.F."/>
        </authorList>
    </citation>
    <scope>NUCLEOTIDE SEQUENCE [LARGE SCALE GENOMIC DNA]</scope>
    <source>
        <strain evidence="2 3">DSM 27648</strain>
    </source>
</reference>
<dbReference type="KEGG" id="llu:AKJ09_04997"/>
<gene>
    <name evidence="2" type="ORF">AKJ09_04997</name>
</gene>
<feature type="region of interest" description="Disordered" evidence="1">
    <location>
        <begin position="139"/>
        <end position="176"/>
    </location>
</feature>
<protein>
    <submittedName>
        <fullName evidence="2">Uncharacterized protein</fullName>
    </submittedName>
</protein>
<proteinExistence type="predicted"/>
<feature type="region of interest" description="Disordered" evidence="1">
    <location>
        <begin position="230"/>
        <end position="271"/>
    </location>
</feature>
<evidence type="ECO:0000256" key="1">
    <source>
        <dbReference type="SAM" id="MobiDB-lite"/>
    </source>
</evidence>
<dbReference type="AlphaFoldDB" id="A0A0K1PXT4"/>
<organism evidence="2 3">
    <name type="scientific">Labilithrix luteola</name>
    <dbReference type="NCBI Taxonomy" id="1391654"/>
    <lineage>
        <taxon>Bacteria</taxon>
        <taxon>Pseudomonadati</taxon>
        <taxon>Myxococcota</taxon>
        <taxon>Polyangia</taxon>
        <taxon>Polyangiales</taxon>
        <taxon>Labilitrichaceae</taxon>
        <taxon>Labilithrix</taxon>
    </lineage>
</organism>
<accession>A0A0K1PXT4</accession>